<evidence type="ECO:0000259" key="10">
    <source>
        <dbReference type="PROSITE" id="PS50222"/>
    </source>
</evidence>
<evidence type="ECO:0000256" key="8">
    <source>
        <dbReference type="ARBA" id="ARBA00024334"/>
    </source>
</evidence>
<evidence type="ECO:0008006" key="13">
    <source>
        <dbReference type="Google" id="ProtNLM"/>
    </source>
</evidence>
<keyword evidence="2" id="KW-0723">Serine/threonine-protein kinase</keyword>
<dbReference type="Gene3D" id="1.10.510.10">
    <property type="entry name" value="Transferase(Phosphotransferase) domain 1"/>
    <property type="match status" value="1"/>
</dbReference>
<dbReference type="GO" id="GO:0005509">
    <property type="term" value="F:calcium ion binding"/>
    <property type="evidence" value="ECO:0007669"/>
    <property type="project" value="InterPro"/>
</dbReference>
<evidence type="ECO:0000259" key="9">
    <source>
        <dbReference type="PROSITE" id="PS50011"/>
    </source>
</evidence>
<keyword evidence="5" id="KW-0418">Kinase</keyword>
<comment type="caution">
    <text evidence="11">The sequence shown here is derived from an EMBL/GenBank/DDBJ whole genome shotgun (WGS) entry which is preliminary data.</text>
</comment>
<dbReference type="Pfam" id="PF13499">
    <property type="entry name" value="EF-hand_7"/>
    <property type="match status" value="1"/>
</dbReference>
<dbReference type="SUPFAM" id="SSF47473">
    <property type="entry name" value="EF-hand"/>
    <property type="match status" value="1"/>
</dbReference>
<dbReference type="EMBL" id="CAJNNV010031281">
    <property type="protein sequence ID" value="CAE8635421.1"/>
    <property type="molecule type" value="Genomic_DNA"/>
</dbReference>
<evidence type="ECO:0000256" key="2">
    <source>
        <dbReference type="ARBA" id="ARBA00022527"/>
    </source>
</evidence>
<keyword evidence="4" id="KW-0547">Nucleotide-binding</keyword>
<feature type="non-terminal residue" evidence="11">
    <location>
        <position position="449"/>
    </location>
</feature>
<dbReference type="SUPFAM" id="SSF56112">
    <property type="entry name" value="Protein kinase-like (PK-like)"/>
    <property type="match status" value="1"/>
</dbReference>
<protein>
    <recommendedName>
        <fullName evidence="13">Non-specific serine/threonine protein kinase</fullName>
    </recommendedName>
</protein>
<feature type="domain" description="Protein kinase" evidence="9">
    <location>
        <begin position="1"/>
        <end position="220"/>
    </location>
</feature>
<dbReference type="GO" id="GO:0004674">
    <property type="term" value="F:protein serine/threonine kinase activity"/>
    <property type="evidence" value="ECO:0007669"/>
    <property type="project" value="UniProtKB-KW"/>
</dbReference>
<dbReference type="PROSITE" id="PS50222">
    <property type="entry name" value="EF_HAND_2"/>
    <property type="match status" value="1"/>
</dbReference>
<dbReference type="InterPro" id="IPR011009">
    <property type="entry name" value="Kinase-like_dom_sf"/>
</dbReference>
<reference evidence="11" key="1">
    <citation type="submission" date="2021-02" db="EMBL/GenBank/DDBJ databases">
        <authorList>
            <person name="Dougan E. K."/>
            <person name="Rhodes N."/>
            <person name="Thang M."/>
            <person name="Chan C."/>
        </authorList>
    </citation>
    <scope>NUCLEOTIDE SEQUENCE</scope>
</reference>
<accession>A0A813HD07</accession>
<keyword evidence="6" id="KW-0106">Calcium</keyword>
<gene>
    <name evidence="11" type="ORF">PGLA1383_LOCUS51017</name>
</gene>
<dbReference type="InterPro" id="IPR018247">
    <property type="entry name" value="EF_Hand_1_Ca_BS"/>
</dbReference>
<dbReference type="InterPro" id="IPR008271">
    <property type="entry name" value="Ser/Thr_kinase_AS"/>
</dbReference>
<dbReference type="InterPro" id="IPR011992">
    <property type="entry name" value="EF-hand-dom_pair"/>
</dbReference>
<dbReference type="PROSITE" id="PS50011">
    <property type="entry name" value="PROTEIN_KINASE_DOM"/>
    <property type="match status" value="1"/>
</dbReference>
<evidence type="ECO:0000256" key="4">
    <source>
        <dbReference type="ARBA" id="ARBA00022741"/>
    </source>
</evidence>
<evidence type="ECO:0000256" key="1">
    <source>
        <dbReference type="ARBA" id="ARBA00001946"/>
    </source>
</evidence>
<keyword evidence="12" id="KW-1185">Reference proteome</keyword>
<evidence type="ECO:0000256" key="3">
    <source>
        <dbReference type="ARBA" id="ARBA00022679"/>
    </source>
</evidence>
<evidence type="ECO:0000313" key="11">
    <source>
        <dbReference type="EMBL" id="CAE8635421.1"/>
    </source>
</evidence>
<dbReference type="InterPro" id="IPR050205">
    <property type="entry name" value="CDPK_Ser/Thr_kinases"/>
</dbReference>
<evidence type="ECO:0000256" key="7">
    <source>
        <dbReference type="ARBA" id="ARBA00022840"/>
    </source>
</evidence>
<feature type="domain" description="EF-hand" evidence="10">
    <location>
        <begin position="303"/>
        <end position="338"/>
    </location>
</feature>
<dbReference type="GO" id="GO:0005524">
    <property type="term" value="F:ATP binding"/>
    <property type="evidence" value="ECO:0007669"/>
    <property type="project" value="UniProtKB-KW"/>
</dbReference>
<dbReference type="Pfam" id="PF00069">
    <property type="entry name" value="Pkinase"/>
    <property type="match status" value="1"/>
</dbReference>
<dbReference type="Proteomes" id="UP000654075">
    <property type="component" value="Unassembled WGS sequence"/>
</dbReference>
<evidence type="ECO:0000256" key="5">
    <source>
        <dbReference type="ARBA" id="ARBA00022777"/>
    </source>
</evidence>
<dbReference type="PROSITE" id="PS00108">
    <property type="entry name" value="PROTEIN_KINASE_ST"/>
    <property type="match status" value="1"/>
</dbReference>
<dbReference type="SMART" id="SM00220">
    <property type="entry name" value="S_TKc"/>
    <property type="match status" value="1"/>
</dbReference>
<evidence type="ECO:0000313" key="12">
    <source>
        <dbReference type="Proteomes" id="UP000654075"/>
    </source>
</evidence>
<dbReference type="InterPro" id="IPR000719">
    <property type="entry name" value="Prot_kinase_dom"/>
</dbReference>
<comment type="similarity">
    <text evidence="8">Belongs to the protein kinase superfamily. Ser/Thr protein kinase family. CDPK subfamily.</text>
</comment>
<organism evidence="11 12">
    <name type="scientific">Polarella glacialis</name>
    <name type="common">Dinoflagellate</name>
    <dbReference type="NCBI Taxonomy" id="89957"/>
    <lineage>
        <taxon>Eukaryota</taxon>
        <taxon>Sar</taxon>
        <taxon>Alveolata</taxon>
        <taxon>Dinophyceae</taxon>
        <taxon>Suessiales</taxon>
        <taxon>Suessiaceae</taxon>
        <taxon>Polarella</taxon>
    </lineage>
</organism>
<dbReference type="AlphaFoldDB" id="A0A813HD07"/>
<dbReference type="OrthoDB" id="442473at2759"/>
<sequence>DHPHIVKLLEFAEDKRSQKLYLLIEKLPGGDAEQLLQQGHPLRESVVGRLMHQVLSASAYCHALGILHRDLKPDNIMITTPRDSWTSWFHRIDCKVIDFGLAARPSSGSVRANDVCGTPAFMAPEVINMSMRSGAKADVWSIGVTAFRLLSKAMPFGEPPNTHEGVRKLFSTIKAYSGVLHFDENWSQRSEEARDFIRELMERQEEQRPSAAEALQSAFLEDHGPGQATLSFRSAKGLAGYSKAPRSVRLCLLLIAARLGDDEVKHFRRAFMRLDPSCRGSLSKETFVRCLLTSFAGGRGCLKRGPDAEDVFHAADLNNSGSIEYTEFVAACLYRKFRSWSGRGLCSRAFGAIDSDADGLVKVADLQSLFKDDAEALGLLKDSEDGSCDQQGFYNLLVTLDNGRSSGAGGRWSWSTLSRSWSLDSCGGSTDVSSSDAESVSASQVLVES</sequence>
<keyword evidence="3" id="KW-0808">Transferase</keyword>
<comment type="cofactor">
    <cofactor evidence="1">
        <name>Mg(2+)</name>
        <dbReference type="ChEBI" id="CHEBI:18420"/>
    </cofactor>
</comment>
<keyword evidence="7" id="KW-0067">ATP-binding</keyword>
<proteinExistence type="inferred from homology"/>
<dbReference type="Gene3D" id="1.10.238.10">
    <property type="entry name" value="EF-hand"/>
    <property type="match status" value="1"/>
</dbReference>
<dbReference type="InterPro" id="IPR002048">
    <property type="entry name" value="EF_hand_dom"/>
</dbReference>
<dbReference type="PANTHER" id="PTHR24349">
    <property type="entry name" value="SERINE/THREONINE-PROTEIN KINASE"/>
    <property type="match status" value="1"/>
</dbReference>
<evidence type="ECO:0000256" key="6">
    <source>
        <dbReference type="ARBA" id="ARBA00022837"/>
    </source>
</evidence>
<name>A0A813HD07_POLGL</name>
<dbReference type="PROSITE" id="PS00018">
    <property type="entry name" value="EF_HAND_1"/>
    <property type="match status" value="1"/>
</dbReference>